<dbReference type="GO" id="GO:0016829">
    <property type="term" value="F:lyase activity"/>
    <property type="evidence" value="ECO:0007669"/>
    <property type="project" value="UniProtKB-KW"/>
</dbReference>
<dbReference type="Pfam" id="PF13460">
    <property type="entry name" value="NAD_binding_10"/>
    <property type="match status" value="1"/>
</dbReference>
<dbReference type="Proteomes" id="UP000076038">
    <property type="component" value="Chromosome"/>
</dbReference>
<dbReference type="PATRIC" id="fig|1653479.3.peg.2834"/>
<evidence type="ECO:0000313" key="3">
    <source>
        <dbReference type="Proteomes" id="UP000076038"/>
    </source>
</evidence>
<dbReference type="InterPro" id="IPR036291">
    <property type="entry name" value="NAD(P)-bd_dom_sf"/>
</dbReference>
<accession>A0A143QMS0</accession>
<dbReference type="KEGG" id="rhs:A3Q41_02805"/>
<protein>
    <submittedName>
        <fullName evidence="2">Putative sugar epimerase YhfK</fullName>
        <ecNumber evidence="2">4.-.-.-</ecNumber>
    </submittedName>
</protein>
<dbReference type="PANTHER" id="PTHR15020:SF50">
    <property type="entry name" value="UPF0659 PROTEIN YMR090W"/>
    <property type="match status" value="1"/>
</dbReference>
<dbReference type="PANTHER" id="PTHR15020">
    <property type="entry name" value="FLAVIN REDUCTASE-RELATED"/>
    <property type="match status" value="1"/>
</dbReference>
<dbReference type="SUPFAM" id="SSF51735">
    <property type="entry name" value="NAD(P)-binding Rossmann-fold domains"/>
    <property type="match status" value="1"/>
</dbReference>
<name>A0A143QMS0_RHOFA</name>
<feature type="domain" description="NAD(P)-binding" evidence="1">
    <location>
        <begin position="10"/>
        <end position="196"/>
    </location>
</feature>
<proteinExistence type="predicted"/>
<reference evidence="2 3" key="1">
    <citation type="journal article" date="2016" name="Genome Announc.">
        <title>Complete Genome and Plasmid Sequences for Rhodococcus fascians D188 and Draft Sequences for Rhodococcus Isolates PBTS 1 and PBTS 2.</title>
        <authorList>
            <person name="Stamler R.A."/>
            <person name="Vereecke D."/>
            <person name="Zhang Y."/>
            <person name="Schilkey F."/>
            <person name="Devitt N."/>
            <person name="Randall J.J."/>
        </authorList>
    </citation>
    <scope>NUCLEOTIDE SEQUENCE [LARGE SCALE GENOMIC DNA]</scope>
    <source>
        <strain evidence="2 3">PBTS2</strain>
    </source>
</reference>
<dbReference type="OrthoDB" id="4248066at2"/>
<dbReference type="GeneID" id="93552926"/>
<dbReference type="EC" id="4.-.-.-" evidence="2"/>
<reference evidence="3" key="2">
    <citation type="submission" date="2016-04" db="EMBL/GenBank/DDBJ databases">
        <title>Complete Genome and Plasmid Sequences for Rhodococcus fascians D188 and Draft Sequences for Rhodococcus spp. Isolates PBTS 1 and PBTS 2.</title>
        <authorList>
            <person name="Stamer R."/>
            <person name="Vereecke D."/>
            <person name="Zhang Y."/>
            <person name="Schilkey F."/>
            <person name="Devitt N."/>
            <person name="Randall J."/>
        </authorList>
    </citation>
    <scope>NUCLEOTIDE SEQUENCE [LARGE SCALE GENOMIC DNA]</scope>
    <source>
        <strain evidence="3">PBTS2</strain>
    </source>
</reference>
<organism evidence="2 3">
    <name type="scientific">Rhodococcoides fascians</name>
    <name type="common">Rhodococcus fascians</name>
    <dbReference type="NCBI Taxonomy" id="1828"/>
    <lineage>
        <taxon>Bacteria</taxon>
        <taxon>Bacillati</taxon>
        <taxon>Actinomycetota</taxon>
        <taxon>Actinomycetes</taxon>
        <taxon>Mycobacteriales</taxon>
        <taxon>Nocardiaceae</taxon>
        <taxon>Rhodococcoides</taxon>
    </lineage>
</organism>
<dbReference type="Gene3D" id="3.40.50.720">
    <property type="entry name" value="NAD(P)-binding Rossmann-like Domain"/>
    <property type="match status" value="1"/>
</dbReference>
<dbReference type="RefSeq" id="WP_027496063.1">
    <property type="nucleotide sequence ID" value="NZ_CAKKLU010000011.1"/>
</dbReference>
<keyword evidence="3" id="KW-1185">Reference proteome</keyword>
<accession>A0A260UFN0</accession>
<keyword evidence="2" id="KW-0456">Lyase</keyword>
<dbReference type="EMBL" id="CP015220">
    <property type="protein sequence ID" value="AMY24098.1"/>
    <property type="molecule type" value="Genomic_DNA"/>
</dbReference>
<dbReference type="CDD" id="cd05243">
    <property type="entry name" value="SDR_a5"/>
    <property type="match status" value="1"/>
</dbReference>
<dbReference type="InterPro" id="IPR016040">
    <property type="entry name" value="NAD(P)-bd_dom"/>
</dbReference>
<sequence>MTDKRIVIAGGHGQIAQHLTQVLTAHGDRAVSLIRNSDHVDAVTALGALPQVIDLESASVDELADVLSGADAVVFAAGAGPNSGPERKDTVDRAGAVLLADAAEKAGVRRYVLISSFGAGEPVADDLDEGWKAYIRAKTAAEEDVSSRAGLDWTVLRPGKLTDEDATDSVSLTEPPLDPGEVTRADVAAVVARLIDTGSAIGKTLMLTSGSTSIADAVDAVR</sequence>
<dbReference type="AlphaFoldDB" id="A0A143QMS0"/>
<gene>
    <name evidence="2" type="primary">yhfK</name>
    <name evidence="2" type="ORF">A3Q41_02805</name>
</gene>
<evidence type="ECO:0000259" key="1">
    <source>
        <dbReference type="Pfam" id="PF13460"/>
    </source>
</evidence>
<evidence type="ECO:0000313" key="2">
    <source>
        <dbReference type="EMBL" id="AMY24098.1"/>
    </source>
</evidence>